<dbReference type="EMBL" id="SBJO01000045">
    <property type="protein sequence ID" value="KAF9763986.1"/>
    <property type="molecule type" value="Genomic_DNA"/>
</dbReference>
<keyword evidence="3 6" id="KW-0812">Transmembrane</keyword>
<dbReference type="OrthoDB" id="340608at2759"/>
<evidence type="ECO:0000313" key="7">
    <source>
        <dbReference type="EMBL" id="KAF9763986.1"/>
    </source>
</evidence>
<feature type="transmembrane region" description="Helical" evidence="6">
    <location>
        <begin position="246"/>
        <end position="267"/>
    </location>
</feature>
<dbReference type="GO" id="GO:0005886">
    <property type="term" value="C:plasma membrane"/>
    <property type="evidence" value="ECO:0007669"/>
    <property type="project" value="TreeGrafter"/>
</dbReference>
<dbReference type="InterPro" id="IPR005045">
    <property type="entry name" value="CDC50/LEM3_fam"/>
</dbReference>
<reference evidence="7 8" key="1">
    <citation type="journal article" date="2020" name="Genome Biol. Evol.">
        <title>Comparative genomics of strictly vertically transmitted, feminizing microsporidia endosymbionts of amphipod crustaceans.</title>
        <authorList>
            <person name="Cormier A."/>
            <person name="Chebbi M.A."/>
            <person name="Giraud I."/>
            <person name="Wattier R."/>
            <person name="Teixeira M."/>
            <person name="Gilbert C."/>
            <person name="Rigaud T."/>
            <person name="Cordaux R."/>
        </authorList>
    </citation>
    <scope>NUCLEOTIDE SEQUENCE [LARGE SCALE GENOMIC DNA]</scope>
    <source>
        <strain evidence="7 8">Ou3-Ou53</strain>
    </source>
</reference>
<protein>
    <submittedName>
        <fullName evidence="7">ALA-interacting subunit 4</fullName>
    </submittedName>
</protein>
<feature type="transmembrane region" description="Helical" evidence="6">
    <location>
        <begin position="35"/>
        <end position="56"/>
    </location>
</feature>
<dbReference type="PANTHER" id="PTHR10926:SF0">
    <property type="entry name" value="CDC50, ISOFORM A"/>
    <property type="match status" value="1"/>
</dbReference>
<name>A0A9P6GZF5_9MICR</name>
<dbReference type="PANTHER" id="PTHR10926">
    <property type="entry name" value="CELL CYCLE CONTROL PROTEIN 50"/>
    <property type="match status" value="1"/>
</dbReference>
<dbReference type="GO" id="GO:0005783">
    <property type="term" value="C:endoplasmic reticulum"/>
    <property type="evidence" value="ECO:0007669"/>
    <property type="project" value="TreeGrafter"/>
</dbReference>
<proteinExistence type="inferred from homology"/>
<evidence type="ECO:0000256" key="3">
    <source>
        <dbReference type="ARBA" id="ARBA00022692"/>
    </source>
</evidence>
<evidence type="ECO:0000256" key="1">
    <source>
        <dbReference type="ARBA" id="ARBA00004141"/>
    </source>
</evidence>
<evidence type="ECO:0000256" key="5">
    <source>
        <dbReference type="ARBA" id="ARBA00023136"/>
    </source>
</evidence>
<keyword evidence="5 6" id="KW-0472">Membrane</keyword>
<dbReference type="GO" id="GO:0005794">
    <property type="term" value="C:Golgi apparatus"/>
    <property type="evidence" value="ECO:0007669"/>
    <property type="project" value="TreeGrafter"/>
</dbReference>
<evidence type="ECO:0000256" key="6">
    <source>
        <dbReference type="SAM" id="Phobius"/>
    </source>
</evidence>
<accession>A0A9P6GZF5</accession>
<gene>
    <name evidence="7" type="primary">ALIS4</name>
    <name evidence="7" type="ORF">NGRA_0924</name>
</gene>
<evidence type="ECO:0000256" key="4">
    <source>
        <dbReference type="ARBA" id="ARBA00022989"/>
    </source>
</evidence>
<comment type="similarity">
    <text evidence="2">Belongs to the CDC50/LEM3 family.</text>
</comment>
<dbReference type="GO" id="GO:0045332">
    <property type="term" value="P:phospholipid translocation"/>
    <property type="evidence" value="ECO:0007669"/>
    <property type="project" value="UniProtKB-UniRule"/>
</dbReference>
<dbReference type="AlphaFoldDB" id="A0A9P6GZF5"/>
<sequence length="268" mass="31144">MLQTWEECISYIKQDVLCQEVKGTHVNASYKGHSLFIFILSVINILFGILFTYLYYSLYETKLAYDSSGSYSVFLPEGSINFYIQIEDFYQSHLRNSRSISHKQLEGKKDVESKKTSPLDYENDIPIYPAGILSNTFFQDTFEIPKIDIETDDISWSSNIKNAGYQRNEVVPPPLWEGYREIPKLYENKRYVNWIYNAPYYSFRKLWGKIEVLESGNYMLNIESVSKFEKKSVVFSQTCWAGNKNYFLSSSMIVVGIVGLLVSLAMYL</sequence>
<evidence type="ECO:0000256" key="2">
    <source>
        <dbReference type="ARBA" id="ARBA00009457"/>
    </source>
</evidence>
<keyword evidence="4 6" id="KW-1133">Transmembrane helix</keyword>
<comment type="caution">
    <text evidence="7">The sequence shown here is derived from an EMBL/GenBank/DDBJ whole genome shotgun (WGS) entry which is preliminary data.</text>
</comment>
<organism evidence="7 8">
    <name type="scientific">Nosema granulosis</name>
    <dbReference type="NCBI Taxonomy" id="83296"/>
    <lineage>
        <taxon>Eukaryota</taxon>
        <taxon>Fungi</taxon>
        <taxon>Fungi incertae sedis</taxon>
        <taxon>Microsporidia</taxon>
        <taxon>Nosematidae</taxon>
        <taxon>Nosema</taxon>
    </lineage>
</organism>
<comment type="subcellular location">
    <subcellularLocation>
        <location evidence="1">Membrane</location>
        <topology evidence="1">Multi-pass membrane protein</topology>
    </subcellularLocation>
</comment>
<evidence type="ECO:0000313" key="8">
    <source>
        <dbReference type="Proteomes" id="UP000740883"/>
    </source>
</evidence>
<keyword evidence="8" id="KW-1185">Reference proteome</keyword>
<dbReference type="Pfam" id="PF03381">
    <property type="entry name" value="CDC50"/>
    <property type="match status" value="1"/>
</dbReference>
<dbReference type="Proteomes" id="UP000740883">
    <property type="component" value="Unassembled WGS sequence"/>
</dbReference>